<protein>
    <recommendedName>
        <fullName evidence="4">Glyceraldehyde 3-phosphate dehydrogenase catalytic domain-containing protein</fullName>
    </recommendedName>
</protein>
<reference evidence="5" key="1">
    <citation type="submission" date="2021-02" db="EMBL/GenBank/DDBJ databases">
        <authorList>
            <person name="Nowell W R."/>
        </authorList>
    </citation>
    <scope>NUCLEOTIDE SEQUENCE</scope>
</reference>
<evidence type="ECO:0000256" key="1">
    <source>
        <dbReference type="ARBA" id="ARBA00007406"/>
    </source>
</evidence>
<comment type="similarity">
    <text evidence="1">Belongs to the glyceraldehyde-3-phosphate dehydrogenase family.</text>
</comment>
<organism evidence="5 6">
    <name type="scientific">Rotaria sordida</name>
    <dbReference type="NCBI Taxonomy" id="392033"/>
    <lineage>
        <taxon>Eukaryota</taxon>
        <taxon>Metazoa</taxon>
        <taxon>Spiralia</taxon>
        <taxon>Gnathifera</taxon>
        <taxon>Rotifera</taxon>
        <taxon>Eurotatoria</taxon>
        <taxon>Bdelloidea</taxon>
        <taxon>Philodinida</taxon>
        <taxon>Philodinidae</taxon>
        <taxon>Rotaria</taxon>
    </lineage>
</organism>
<evidence type="ECO:0000256" key="2">
    <source>
        <dbReference type="ARBA" id="ARBA00023002"/>
    </source>
</evidence>
<dbReference type="Proteomes" id="UP000663823">
    <property type="component" value="Unassembled WGS sequence"/>
</dbReference>
<dbReference type="AlphaFoldDB" id="A0A819E4T2"/>
<feature type="domain" description="Glyceraldehyde 3-phosphate dehydrogenase catalytic" evidence="4">
    <location>
        <begin position="301"/>
        <end position="360"/>
    </location>
</feature>
<comment type="caution">
    <text evidence="5">The sequence shown here is derived from an EMBL/GenBank/DDBJ whole genome shotgun (WGS) entry which is preliminary data.</text>
</comment>
<sequence>MSNASGSYLEASSNELLLEILEYLDVYELFTAFYGLNRRFNDLFLIFLLFFFNLHRIAIEEFYWREDIIEFLQNNILNLQSLYIHTYSSILYQQSLSKYVLKNVFKLDMNINIHSINIKCLGHMFPSLQRLSIQWDTFRQYPSIDGFQCKQFINTFYQNKYWISKQLIPTVWKPQYNSHPILKVIDSCTCLSHLLDSNLYQYCSRIHQQCLNCKRGYNDVTSERGHHCYKLLATDTTQCFDYENSLKSCLNGNKIIRSDDNGTISFEITPSYRNLNIRVLIGIENGFVAVMCSIRNANFIAKYNNIYAAIKEAVNSSLKGILDYTDDEIILIDFDGNTHSLIFVIKVNISLNDDFFKLVA</sequence>
<name>A0A819E4T2_9BILA</name>
<dbReference type="GO" id="GO:0006096">
    <property type="term" value="P:glycolytic process"/>
    <property type="evidence" value="ECO:0007669"/>
    <property type="project" value="TreeGrafter"/>
</dbReference>
<dbReference type="GO" id="GO:0005829">
    <property type="term" value="C:cytosol"/>
    <property type="evidence" value="ECO:0007669"/>
    <property type="project" value="TreeGrafter"/>
</dbReference>
<dbReference type="Pfam" id="PF02800">
    <property type="entry name" value="Gp_dh_C"/>
    <property type="match status" value="1"/>
</dbReference>
<evidence type="ECO:0000256" key="3">
    <source>
        <dbReference type="ARBA" id="ARBA00047698"/>
    </source>
</evidence>
<proteinExistence type="inferred from homology"/>
<dbReference type="GO" id="GO:0004365">
    <property type="term" value="F:glyceraldehyde-3-phosphate dehydrogenase (NAD+) (phosphorylating) activity"/>
    <property type="evidence" value="ECO:0007669"/>
    <property type="project" value="UniProtKB-EC"/>
</dbReference>
<dbReference type="Gene3D" id="3.30.360.10">
    <property type="entry name" value="Dihydrodipicolinate Reductase, domain 2"/>
    <property type="match status" value="1"/>
</dbReference>
<evidence type="ECO:0000259" key="4">
    <source>
        <dbReference type="Pfam" id="PF02800"/>
    </source>
</evidence>
<accession>A0A819E4T2</accession>
<comment type="catalytic activity">
    <reaction evidence="3">
        <text>D-glyceraldehyde 3-phosphate + phosphate + NAD(+) = (2R)-3-phospho-glyceroyl phosphate + NADH + H(+)</text>
        <dbReference type="Rhea" id="RHEA:10300"/>
        <dbReference type="ChEBI" id="CHEBI:15378"/>
        <dbReference type="ChEBI" id="CHEBI:43474"/>
        <dbReference type="ChEBI" id="CHEBI:57540"/>
        <dbReference type="ChEBI" id="CHEBI:57604"/>
        <dbReference type="ChEBI" id="CHEBI:57945"/>
        <dbReference type="ChEBI" id="CHEBI:59776"/>
        <dbReference type="EC" id="1.2.1.12"/>
    </reaction>
</comment>
<dbReference type="InterPro" id="IPR020831">
    <property type="entry name" value="GlycerAld/Erythrose_P_DH"/>
</dbReference>
<evidence type="ECO:0000313" key="6">
    <source>
        <dbReference type="Proteomes" id="UP000663823"/>
    </source>
</evidence>
<gene>
    <name evidence="5" type="ORF">OTI717_LOCUS20768</name>
</gene>
<dbReference type="PANTHER" id="PTHR10836:SF76">
    <property type="entry name" value="GLYCERALDEHYDE-3-PHOSPHATE DEHYDROGENASE-RELATED"/>
    <property type="match status" value="1"/>
</dbReference>
<dbReference type="InterPro" id="IPR020829">
    <property type="entry name" value="GlycerAld_3-P_DH_cat"/>
</dbReference>
<dbReference type="SUPFAM" id="SSF55347">
    <property type="entry name" value="Glyceraldehyde-3-phosphate dehydrogenase-like, C-terminal domain"/>
    <property type="match status" value="1"/>
</dbReference>
<evidence type="ECO:0000313" key="5">
    <source>
        <dbReference type="EMBL" id="CAF3844164.1"/>
    </source>
</evidence>
<dbReference type="PANTHER" id="PTHR10836">
    <property type="entry name" value="GLYCERALDEHYDE 3-PHOSPHATE DEHYDROGENASE"/>
    <property type="match status" value="1"/>
</dbReference>
<keyword evidence="2" id="KW-0560">Oxidoreductase</keyword>
<dbReference type="EMBL" id="CAJOAX010003252">
    <property type="protein sequence ID" value="CAF3844164.1"/>
    <property type="molecule type" value="Genomic_DNA"/>
</dbReference>